<dbReference type="PANTHER" id="PTHR32024">
    <property type="entry name" value="TRK SYSTEM POTASSIUM UPTAKE PROTEIN TRKG-RELATED"/>
    <property type="match status" value="1"/>
</dbReference>
<comment type="subcellular location">
    <subcellularLocation>
        <location evidence="1">Cell membrane</location>
        <topology evidence="1">Multi-pass membrane protein</topology>
    </subcellularLocation>
</comment>
<evidence type="ECO:0000256" key="4">
    <source>
        <dbReference type="ARBA" id="ARBA00022692"/>
    </source>
</evidence>
<accession>C8X3T1</accession>
<dbReference type="Proteomes" id="UP000001052">
    <property type="component" value="Chromosome"/>
</dbReference>
<dbReference type="GO" id="GO:0016787">
    <property type="term" value="F:hydrolase activity"/>
    <property type="evidence" value="ECO:0007669"/>
    <property type="project" value="UniProtKB-KW"/>
</dbReference>
<dbReference type="GO" id="GO:0008324">
    <property type="term" value="F:monoatomic cation transmembrane transporter activity"/>
    <property type="evidence" value="ECO:0007669"/>
    <property type="project" value="InterPro"/>
</dbReference>
<dbReference type="GO" id="GO:0005886">
    <property type="term" value="C:plasma membrane"/>
    <property type="evidence" value="ECO:0007669"/>
    <property type="project" value="UniProtKB-SubCell"/>
</dbReference>
<reference evidence="9 10" key="2">
    <citation type="journal article" date="2010" name="Stand. Genomic Sci.">
        <title>Complete genome sequence of Desulfohalobium retbaense type strain (HR(100)).</title>
        <authorList>
            <person name="Spring S."/>
            <person name="Nolan M."/>
            <person name="Lapidus A."/>
            <person name="Glavina Del Rio T."/>
            <person name="Copeland A."/>
            <person name="Tice H."/>
            <person name="Cheng J.F."/>
            <person name="Lucas S."/>
            <person name="Land M."/>
            <person name="Chen F."/>
            <person name="Bruce D."/>
            <person name="Goodwin L."/>
            <person name="Pitluck S."/>
            <person name="Ivanova N."/>
            <person name="Mavromatis K."/>
            <person name="Mikhailova N."/>
            <person name="Pati A."/>
            <person name="Chen A."/>
            <person name="Palaniappan K."/>
            <person name="Hauser L."/>
            <person name="Chang Y.J."/>
            <person name="Jeffries C.D."/>
            <person name="Munk C."/>
            <person name="Kiss H."/>
            <person name="Chain P."/>
            <person name="Han C."/>
            <person name="Brettin T."/>
            <person name="Detter J.C."/>
            <person name="Schuler E."/>
            <person name="Goker M."/>
            <person name="Rohde M."/>
            <person name="Bristow J."/>
            <person name="Eisen J.A."/>
            <person name="Markowitz V."/>
            <person name="Hugenholtz P."/>
            <person name="Kyrpides N.C."/>
            <person name="Klenk H.P."/>
        </authorList>
    </citation>
    <scope>NUCLEOTIDE SEQUENCE [LARGE SCALE GENOMIC DNA]</scope>
    <source>
        <strain evidence="9 10">DSM 5692</strain>
    </source>
</reference>
<sequence>MRVHISPFAWPIVFFGVAIVLGAVLLHLPLSVTDGAISWTNALFTAVSAVCVTGLIVVDTGSFFSPFGQGVILGLIQIGGLGIMTITSLIFYLWRQRVSLTDHLAVGKSLIHDPRFKLGGFLIRITLLVLVFEALGAVLLRFLAPQGFSWPSAVFHAVSAFCNAGFALQENSLVAWQGDWAVNGVFMGLIICGGIGFSVLVELGALARRMRRDSLRSVLRATSWYTRVVLSTTAVLLLGGAVLLLVTESTQSGMGVTWPRRLLTACFQSVTCRTAGFNTVDIGAMTNVSLLIMAGMMFIGGAPGSCAGGVKVTTARTLLAFVRAQLRGGRQRQAVIGRYAVEQGTMDRALLLLVFALGIVVVAVGVLNMAEGGHLAHAESKGLFLELMFEAVSAFGTVGLSTGLTPSLSAVGKYTLMVLMFVGRLGPILFLTALKDFQKPRHYAWPEHNLLIG</sequence>
<feature type="transmembrane region" description="Helical" evidence="8">
    <location>
        <begin position="12"/>
        <end position="30"/>
    </location>
</feature>
<keyword evidence="7 8" id="KW-0472">Membrane</keyword>
<dbReference type="AlphaFoldDB" id="C8X3T1"/>
<dbReference type="GO" id="GO:0030001">
    <property type="term" value="P:metal ion transport"/>
    <property type="evidence" value="ECO:0007669"/>
    <property type="project" value="UniProtKB-ARBA"/>
</dbReference>
<feature type="transmembrane region" description="Helical" evidence="8">
    <location>
        <begin position="180"/>
        <end position="203"/>
    </location>
</feature>
<evidence type="ECO:0000313" key="10">
    <source>
        <dbReference type="Proteomes" id="UP000001052"/>
    </source>
</evidence>
<evidence type="ECO:0000256" key="8">
    <source>
        <dbReference type="SAM" id="Phobius"/>
    </source>
</evidence>
<dbReference type="HOGENOM" id="CLU_026429_0_1_7"/>
<dbReference type="EMBL" id="CP001734">
    <property type="protein sequence ID" value="ACV69078.1"/>
    <property type="molecule type" value="Genomic_DNA"/>
</dbReference>
<dbReference type="KEGG" id="drt:Dret_1794"/>
<dbReference type="InterPro" id="IPR003445">
    <property type="entry name" value="Cat_transpt"/>
</dbReference>
<evidence type="ECO:0000256" key="3">
    <source>
        <dbReference type="ARBA" id="ARBA00022475"/>
    </source>
</evidence>
<dbReference type="STRING" id="485915.Dret_1794"/>
<evidence type="ECO:0000256" key="1">
    <source>
        <dbReference type="ARBA" id="ARBA00004651"/>
    </source>
</evidence>
<proteinExistence type="predicted"/>
<feature type="transmembrane region" description="Helical" evidence="8">
    <location>
        <begin position="150"/>
        <end position="168"/>
    </location>
</feature>
<keyword evidence="3" id="KW-1003">Cell membrane</keyword>
<dbReference type="OrthoDB" id="9810952at2"/>
<keyword evidence="5 8" id="KW-1133">Transmembrane helix</keyword>
<evidence type="ECO:0000256" key="6">
    <source>
        <dbReference type="ARBA" id="ARBA00023065"/>
    </source>
</evidence>
<keyword evidence="6" id="KW-0406">Ion transport</keyword>
<feature type="transmembrane region" description="Helical" evidence="8">
    <location>
        <begin position="36"/>
        <end position="58"/>
    </location>
</feature>
<evidence type="ECO:0000256" key="2">
    <source>
        <dbReference type="ARBA" id="ARBA00022448"/>
    </source>
</evidence>
<feature type="transmembrane region" description="Helical" evidence="8">
    <location>
        <begin position="414"/>
        <end position="434"/>
    </location>
</feature>
<feature type="transmembrane region" description="Helical" evidence="8">
    <location>
        <begin position="70"/>
        <end position="94"/>
    </location>
</feature>
<keyword evidence="2" id="KW-0813">Transport</keyword>
<reference evidence="10" key="1">
    <citation type="submission" date="2009-09" db="EMBL/GenBank/DDBJ databases">
        <title>The complete chromosome of Desulfohalobium retbaense DSM 5692.</title>
        <authorList>
            <consortium name="US DOE Joint Genome Institute (JGI-PGF)"/>
            <person name="Lucas S."/>
            <person name="Copeland A."/>
            <person name="Lapidus A."/>
            <person name="Glavina del Rio T."/>
            <person name="Dalin E."/>
            <person name="Tice H."/>
            <person name="Bruce D."/>
            <person name="Goodwin L."/>
            <person name="Pitluck S."/>
            <person name="Kyrpides N."/>
            <person name="Mavromatis K."/>
            <person name="Ivanova N."/>
            <person name="Mikhailova N."/>
            <person name="Munk A.C."/>
            <person name="Brettin T."/>
            <person name="Detter J.C."/>
            <person name="Han C."/>
            <person name="Tapia R."/>
            <person name="Larimer F."/>
            <person name="Land M."/>
            <person name="Hauser L."/>
            <person name="Markowitz V."/>
            <person name="Cheng J.-F."/>
            <person name="Hugenholtz P."/>
            <person name="Woyke T."/>
            <person name="Wu D."/>
            <person name="Spring S."/>
            <person name="Klenk H.-P."/>
            <person name="Eisen J.A."/>
        </authorList>
    </citation>
    <scope>NUCLEOTIDE SEQUENCE [LARGE SCALE GENOMIC DNA]</scope>
    <source>
        <strain evidence="10">DSM 5692</strain>
    </source>
</reference>
<dbReference type="eggNOG" id="COG0168">
    <property type="taxonomic scope" value="Bacteria"/>
</dbReference>
<feature type="transmembrane region" description="Helical" evidence="8">
    <location>
        <begin position="349"/>
        <end position="370"/>
    </location>
</feature>
<keyword evidence="4 8" id="KW-0812">Transmembrane</keyword>
<keyword evidence="9" id="KW-0378">Hydrolase</keyword>
<evidence type="ECO:0000313" key="9">
    <source>
        <dbReference type="EMBL" id="ACV69078.1"/>
    </source>
</evidence>
<dbReference type="Pfam" id="PF02386">
    <property type="entry name" value="TrkH"/>
    <property type="match status" value="1"/>
</dbReference>
<name>C8X3T1_DESRD</name>
<keyword evidence="10" id="KW-1185">Reference proteome</keyword>
<evidence type="ECO:0000256" key="7">
    <source>
        <dbReference type="ARBA" id="ARBA00023136"/>
    </source>
</evidence>
<protein>
    <submittedName>
        <fullName evidence="9">H(+)-transporting two-sector ATPase</fullName>
        <ecNumber evidence="9">3.6.3.14</ecNumber>
    </submittedName>
</protein>
<dbReference type="PANTHER" id="PTHR32024:SF1">
    <property type="entry name" value="KTR SYSTEM POTASSIUM UPTAKE PROTEIN B"/>
    <property type="match status" value="1"/>
</dbReference>
<feature type="transmembrane region" description="Helical" evidence="8">
    <location>
        <begin position="382"/>
        <end position="402"/>
    </location>
</feature>
<gene>
    <name evidence="9" type="ordered locus">Dret_1794</name>
</gene>
<dbReference type="EC" id="3.6.3.14" evidence="9"/>
<organism evidence="9 10">
    <name type="scientific">Desulfohalobium retbaense (strain ATCC 49708 / DSM 5692 / JCM 16813 / HR100)</name>
    <dbReference type="NCBI Taxonomy" id="485915"/>
    <lineage>
        <taxon>Bacteria</taxon>
        <taxon>Pseudomonadati</taxon>
        <taxon>Thermodesulfobacteriota</taxon>
        <taxon>Desulfovibrionia</taxon>
        <taxon>Desulfovibrionales</taxon>
        <taxon>Desulfohalobiaceae</taxon>
        <taxon>Desulfohalobium</taxon>
    </lineage>
</organism>
<dbReference type="RefSeq" id="WP_015752221.1">
    <property type="nucleotide sequence ID" value="NC_013223.1"/>
</dbReference>
<feature type="transmembrane region" description="Helical" evidence="8">
    <location>
        <begin position="121"/>
        <end position="143"/>
    </location>
</feature>
<feature type="transmembrane region" description="Helical" evidence="8">
    <location>
        <begin position="224"/>
        <end position="246"/>
    </location>
</feature>
<evidence type="ECO:0000256" key="5">
    <source>
        <dbReference type="ARBA" id="ARBA00022989"/>
    </source>
</evidence>